<sequence length="361" mass="41376">MNEIYFNSFQQVVSKSASNEAYLYLKDSNAFHDDTDDAIGVFIRKDKPIQKPFPDFGLPDVKTVGSGFSSIAETMAKKFLQKSKRHSLYMNHRLVAIRPIQGGKIKLTFRKTITRNGVTTDTRHTKTVISKKVILCIPKEPLMRIRWKAVQNALFKREVLDASQPVLASKIFLGYPFEWWKQCGANFSHAITDLNIRQTYDWKISKTSGRAVLLASYTDQSGTVFWDRVRGQGKVVGGRGYITDVTDEVIKHVHLSLAELYKVDIRKIPNPIDGAMFIYNSYPFNGGWYTWTPGYKIEEVRLSQVKPSCSDNIFIASGSFTSHRFYGWSEGSLEAVDEVLNFFSQRGRDEKVKRRYPCRNY</sequence>
<dbReference type="Proteomes" id="UP001217089">
    <property type="component" value="Unassembled WGS sequence"/>
</dbReference>
<evidence type="ECO:0000313" key="2">
    <source>
        <dbReference type="Proteomes" id="UP001217089"/>
    </source>
</evidence>
<dbReference type="Gene3D" id="3.90.660.10">
    <property type="match status" value="1"/>
</dbReference>
<proteinExistence type="predicted"/>
<dbReference type="Gene3D" id="3.50.50.60">
    <property type="entry name" value="FAD/NAD(P)-binding domain"/>
    <property type="match status" value="1"/>
</dbReference>
<comment type="caution">
    <text evidence="1">The sequence shown here is derived from an EMBL/GenBank/DDBJ whole genome shotgun (WGS) entry which is preliminary data.</text>
</comment>
<gene>
    <name evidence="1" type="ORF">KUTeg_024470</name>
</gene>
<dbReference type="InterPro" id="IPR036188">
    <property type="entry name" value="FAD/NAD-bd_sf"/>
</dbReference>
<organism evidence="1 2">
    <name type="scientific">Tegillarca granosa</name>
    <name type="common">Malaysian cockle</name>
    <name type="synonym">Anadara granosa</name>
    <dbReference type="NCBI Taxonomy" id="220873"/>
    <lineage>
        <taxon>Eukaryota</taxon>
        <taxon>Metazoa</taxon>
        <taxon>Spiralia</taxon>
        <taxon>Lophotrochozoa</taxon>
        <taxon>Mollusca</taxon>
        <taxon>Bivalvia</taxon>
        <taxon>Autobranchia</taxon>
        <taxon>Pteriomorphia</taxon>
        <taxon>Arcoida</taxon>
        <taxon>Arcoidea</taxon>
        <taxon>Arcidae</taxon>
        <taxon>Tegillarca</taxon>
    </lineage>
</organism>
<name>A0ABQ9DXZ5_TEGGR</name>
<evidence type="ECO:0000313" key="1">
    <source>
        <dbReference type="EMBL" id="KAJ8297939.1"/>
    </source>
</evidence>
<evidence type="ECO:0008006" key="3">
    <source>
        <dbReference type="Google" id="ProtNLM"/>
    </source>
</evidence>
<accession>A0ABQ9DXZ5</accession>
<dbReference type="EMBL" id="JARBDR010000923">
    <property type="protein sequence ID" value="KAJ8297939.1"/>
    <property type="molecule type" value="Genomic_DNA"/>
</dbReference>
<reference evidence="1 2" key="1">
    <citation type="submission" date="2022-12" db="EMBL/GenBank/DDBJ databases">
        <title>Chromosome-level genome of Tegillarca granosa.</title>
        <authorList>
            <person name="Kim J."/>
        </authorList>
    </citation>
    <scope>NUCLEOTIDE SEQUENCE [LARGE SCALE GENOMIC DNA]</scope>
    <source>
        <strain evidence="1">Teg-2019</strain>
        <tissue evidence="1">Adductor muscle</tissue>
    </source>
</reference>
<keyword evidence="2" id="KW-1185">Reference proteome</keyword>
<protein>
    <recommendedName>
        <fullName evidence="3">Amine oxidase domain-containing protein</fullName>
    </recommendedName>
</protein>
<dbReference type="SUPFAM" id="SSF54373">
    <property type="entry name" value="FAD-linked reductases, C-terminal domain"/>
    <property type="match status" value="1"/>
</dbReference>